<sequence>MSELITLENLKPFSKSKHREKRVGRGHGSGHGKTSCRGHKGQKARKSPDIAPWFEGGQTPLIRRVPKRGFKNPFKVEYKVINIKDLVKKFQPNEVVDHNSLKERGLLKGKNKLVKILGEGEIDIPLIVKVNAISRSAKEKIEKAGGKVEIIKA</sequence>
<feature type="region of interest" description="Disordered" evidence="6">
    <location>
        <begin position="1"/>
        <end position="50"/>
    </location>
</feature>
<feature type="domain" description="Large ribosomal subunit protein uL15/eL18" evidence="7">
    <location>
        <begin position="80"/>
        <end position="149"/>
    </location>
</feature>
<dbReference type="HAMAP" id="MF_01341">
    <property type="entry name" value="Ribosomal_uL15"/>
    <property type="match status" value="1"/>
</dbReference>
<comment type="subunit">
    <text evidence="4">Part of the 50S ribosomal subunit.</text>
</comment>
<gene>
    <name evidence="4" type="primary">rplO</name>
    <name evidence="8" type="ORF">C0190_05100</name>
</gene>
<dbReference type="AlphaFoldDB" id="A0A2N7PMZ3"/>
<evidence type="ECO:0000256" key="3">
    <source>
        <dbReference type="ARBA" id="ARBA00023274"/>
    </source>
</evidence>
<dbReference type="PANTHER" id="PTHR12934:SF11">
    <property type="entry name" value="LARGE RIBOSOMAL SUBUNIT PROTEIN UL15M"/>
    <property type="match status" value="1"/>
</dbReference>
<reference evidence="8 9" key="1">
    <citation type="submission" date="2018-01" db="EMBL/GenBank/DDBJ databases">
        <title>Metagenomic assembled genomes from two thermal pools in the Uzon Caldera, Kamchatka, Russia.</title>
        <authorList>
            <person name="Wilkins L."/>
            <person name="Ettinger C."/>
        </authorList>
    </citation>
    <scope>NUCLEOTIDE SEQUENCE [LARGE SCALE GENOMIC DNA]</scope>
    <source>
        <strain evidence="8">ZAV-08</strain>
    </source>
</reference>
<evidence type="ECO:0000256" key="5">
    <source>
        <dbReference type="RuleBase" id="RU003888"/>
    </source>
</evidence>
<dbReference type="GO" id="GO:0019843">
    <property type="term" value="F:rRNA binding"/>
    <property type="evidence" value="ECO:0007669"/>
    <property type="project" value="UniProtKB-UniRule"/>
</dbReference>
<dbReference type="GO" id="GO:0003735">
    <property type="term" value="F:structural constituent of ribosome"/>
    <property type="evidence" value="ECO:0007669"/>
    <property type="project" value="InterPro"/>
</dbReference>
<comment type="caution">
    <text evidence="8">The sequence shown here is derived from an EMBL/GenBank/DDBJ whole genome shotgun (WGS) entry which is preliminary data.</text>
</comment>
<dbReference type="GO" id="GO:0015934">
    <property type="term" value="C:large ribosomal subunit"/>
    <property type="evidence" value="ECO:0007669"/>
    <property type="project" value="InterPro"/>
</dbReference>
<accession>A0A2N7PMZ3</accession>
<dbReference type="InterPro" id="IPR021131">
    <property type="entry name" value="Ribosomal_uL15/eL18"/>
</dbReference>
<dbReference type="GO" id="GO:0006412">
    <property type="term" value="P:translation"/>
    <property type="evidence" value="ECO:0007669"/>
    <property type="project" value="UniProtKB-UniRule"/>
</dbReference>
<protein>
    <recommendedName>
        <fullName evidence="4">Large ribosomal subunit protein uL15</fullName>
    </recommendedName>
</protein>
<comment type="function">
    <text evidence="4">Binds to the 23S rRNA.</text>
</comment>
<evidence type="ECO:0000313" key="9">
    <source>
        <dbReference type="Proteomes" id="UP000235460"/>
    </source>
</evidence>
<dbReference type="NCBIfam" id="TIGR01071">
    <property type="entry name" value="rplO_bact"/>
    <property type="match status" value="1"/>
</dbReference>
<evidence type="ECO:0000256" key="6">
    <source>
        <dbReference type="SAM" id="MobiDB-lite"/>
    </source>
</evidence>
<dbReference type="InterPro" id="IPR001196">
    <property type="entry name" value="Ribosomal_uL15_CS"/>
</dbReference>
<name>A0A2N7PMZ3_9BACT</name>
<dbReference type="Proteomes" id="UP000235460">
    <property type="component" value="Unassembled WGS sequence"/>
</dbReference>
<dbReference type="SUPFAM" id="SSF52080">
    <property type="entry name" value="Ribosomal proteins L15p and L18e"/>
    <property type="match status" value="1"/>
</dbReference>
<dbReference type="PROSITE" id="PS00475">
    <property type="entry name" value="RIBOSOMAL_L15"/>
    <property type="match status" value="1"/>
</dbReference>
<evidence type="ECO:0000256" key="2">
    <source>
        <dbReference type="ARBA" id="ARBA00022980"/>
    </source>
</evidence>
<dbReference type="PANTHER" id="PTHR12934">
    <property type="entry name" value="50S RIBOSOMAL PROTEIN L15"/>
    <property type="match status" value="1"/>
</dbReference>
<keyword evidence="4" id="KW-0699">rRNA-binding</keyword>
<evidence type="ECO:0000256" key="4">
    <source>
        <dbReference type="HAMAP-Rule" id="MF_01341"/>
    </source>
</evidence>
<dbReference type="InterPro" id="IPR005749">
    <property type="entry name" value="Ribosomal_uL15_bac-type"/>
</dbReference>
<keyword evidence="4" id="KW-0694">RNA-binding</keyword>
<keyword evidence="2 4" id="KW-0689">Ribosomal protein</keyword>
<feature type="compositionally biased region" description="Basic residues" evidence="6">
    <location>
        <begin position="14"/>
        <end position="45"/>
    </location>
</feature>
<dbReference type="InterPro" id="IPR030878">
    <property type="entry name" value="Ribosomal_uL15"/>
</dbReference>
<comment type="similarity">
    <text evidence="1 4 5">Belongs to the universal ribosomal protein uL15 family.</text>
</comment>
<keyword evidence="3 4" id="KW-0687">Ribonucleoprotein</keyword>
<dbReference type="Pfam" id="PF00828">
    <property type="entry name" value="Ribosomal_L27A"/>
    <property type="match status" value="1"/>
</dbReference>
<dbReference type="EMBL" id="PNIK01000069">
    <property type="protein sequence ID" value="PMP66671.1"/>
    <property type="molecule type" value="Genomic_DNA"/>
</dbReference>
<dbReference type="Gene3D" id="3.100.10.10">
    <property type="match status" value="1"/>
</dbReference>
<proteinExistence type="inferred from homology"/>
<dbReference type="InterPro" id="IPR036227">
    <property type="entry name" value="Ribosomal_uL15/eL18_sf"/>
</dbReference>
<organism evidence="8 9">
    <name type="scientific">Thermodesulfobacterium geofontis</name>
    <dbReference type="NCBI Taxonomy" id="1295609"/>
    <lineage>
        <taxon>Bacteria</taxon>
        <taxon>Pseudomonadati</taxon>
        <taxon>Thermodesulfobacteriota</taxon>
        <taxon>Thermodesulfobacteria</taxon>
        <taxon>Thermodesulfobacteriales</taxon>
        <taxon>Thermodesulfobacteriaceae</taxon>
        <taxon>Thermodesulfobacterium</taxon>
    </lineage>
</organism>
<evidence type="ECO:0000259" key="7">
    <source>
        <dbReference type="Pfam" id="PF00828"/>
    </source>
</evidence>
<evidence type="ECO:0000256" key="1">
    <source>
        <dbReference type="ARBA" id="ARBA00007320"/>
    </source>
</evidence>
<evidence type="ECO:0000313" key="8">
    <source>
        <dbReference type="EMBL" id="PMP66671.1"/>
    </source>
</evidence>